<evidence type="ECO:0000256" key="2">
    <source>
        <dbReference type="SAM" id="SignalP"/>
    </source>
</evidence>
<sequence>MALTFSAALCASMTAQAETIEVKKFKYAGPFPVSLPWMADSVDIKGEKFAMEKLLDSPLSFTSLNQGKEVSSLSSASSPHALNLASFSLSNGHRMKVMISVEGVSEYRLFVDGESLKGNGNQFETVLLPSSHQVVIKYLAANDDAKVLVKTGNDLTVKSSEGSALSSQNSEYSLKIDVPSASSKRAYNIYDVICAPNYSSVSLSPNGKFVIVHKTWVDRQGNNHSINEVRNYQTGKVLASFQENVKWMPRSNKMYFVQKNSESAIEANGNAAAGSALSCETESSSQQLVTVNPLTMEREVLATNIPEGFFQFTPDEKSLIYTVTTEGRKKDAQVYDIKEPDDRQPGWRNRSNLAKYDLASGIFQPITFGYHNIYLNDISADSRYLLIGKSEDRLTKRPTTLTSLYRLDLQTLQAETLVDKGEFINSALFSPDGNSILVSASPEAFDGIGKNVEEGQIPSMIDTQLYLMSASSKEAQQVRPLTKDFDPNVQNVVWSKVDGNIYFTAEDKDCVHLFQLNPKSGKFALLKSPEEYIKSFSLASSAAEMAFSGQSASNADRLYRMNTKAQKAQVIDDLSARELKDVQLGECKAWNYVNAKGDTICCRYYLPPHFDAAKKYPMVVNYYGGCSPTSRMFQSRYPHHVYAAMGYVVLVVNPSGATGFGQKFSARHVDTAGEGVAEDIIASTQAFCDEHGFVNRKKIGCIGASYGGFMTQYLQTKTDLFAAAISHAGISDHTSYWGEGYWGYSYSQVSMANEYPWTNKHLFVDQSPLYRADKIHTPLLFLHGTADNNVPVGESIQLYTALKVLGRPTAMVLVDGQDHHIIDYEKRIKWQNTIFAWFSKWLQDDDSWWNEMYGNEKM</sequence>
<feature type="domain" description="Peptidase S9 prolyl oligopeptidase catalytic" evidence="3">
    <location>
        <begin position="640"/>
        <end position="844"/>
    </location>
</feature>
<evidence type="ECO:0000259" key="3">
    <source>
        <dbReference type="Pfam" id="PF00326"/>
    </source>
</evidence>
<dbReference type="GO" id="GO:0006508">
    <property type="term" value="P:proteolysis"/>
    <property type="evidence" value="ECO:0007669"/>
    <property type="project" value="InterPro"/>
</dbReference>
<protein>
    <submittedName>
        <fullName evidence="4">S9 family peptidase</fullName>
    </submittedName>
</protein>
<dbReference type="GO" id="GO:0004252">
    <property type="term" value="F:serine-type endopeptidase activity"/>
    <property type="evidence" value="ECO:0007669"/>
    <property type="project" value="TreeGrafter"/>
</dbReference>
<proteinExistence type="predicted"/>
<keyword evidence="1" id="KW-0378">Hydrolase</keyword>
<dbReference type="PANTHER" id="PTHR42776">
    <property type="entry name" value="SERINE PEPTIDASE S9 FAMILY MEMBER"/>
    <property type="match status" value="1"/>
</dbReference>
<evidence type="ECO:0000313" key="5">
    <source>
        <dbReference type="Proteomes" id="UP000297872"/>
    </source>
</evidence>
<dbReference type="SUPFAM" id="SSF82171">
    <property type="entry name" value="DPP6 N-terminal domain-like"/>
    <property type="match status" value="1"/>
</dbReference>
<dbReference type="PANTHER" id="PTHR42776:SF27">
    <property type="entry name" value="DIPEPTIDYL PEPTIDASE FAMILY MEMBER 6"/>
    <property type="match status" value="1"/>
</dbReference>
<dbReference type="InterPro" id="IPR011042">
    <property type="entry name" value="6-blade_b-propeller_TolB-like"/>
</dbReference>
<dbReference type="EMBL" id="SGVY01000006">
    <property type="protein sequence ID" value="TFH83439.1"/>
    <property type="molecule type" value="Genomic_DNA"/>
</dbReference>
<dbReference type="Gene3D" id="3.40.50.1820">
    <property type="entry name" value="alpha/beta hydrolase"/>
    <property type="match status" value="1"/>
</dbReference>
<dbReference type="InterPro" id="IPR029058">
    <property type="entry name" value="AB_hydrolase_fold"/>
</dbReference>
<dbReference type="AlphaFoldDB" id="A0A4Y8VS64"/>
<keyword evidence="5" id="KW-1185">Reference proteome</keyword>
<name>A0A4Y8VS64_9BACT</name>
<feature type="chain" id="PRO_5021409557" evidence="2">
    <location>
        <begin position="18"/>
        <end position="858"/>
    </location>
</feature>
<feature type="signal peptide" evidence="2">
    <location>
        <begin position="1"/>
        <end position="17"/>
    </location>
</feature>
<dbReference type="InterPro" id="IPR001375">
    <property type="entry name" value="Peptidase_S9_cat"/>
</dbReference>
<reference evidence="4 5" key="1">
    <citation type="submission" date="2019-02" db="EMBL/GenBank/DDBJ databases">
        <title>Draft Genome Sequence of the Prevotella sp. BCRC 81118, Isolated from Human Feces.</title>
        <authorList>
            <person name="Huang C.-H."/>
        </authorList>
    </citation>
    <scope>NUCLEOTIDE SEQUENCE [LARGE SCALE GENOMIC DNA]</scope>
    <source>
        <strain evidence="4 5">BCRC 81118</strain>
    </source>
</reference>
<evidence type="ECO:0000256" key="1">
    <source>
        <dbReference type="ARBA" id="ARBA00022801"/>
    </source>
</evidence>
<keyword evidence="2" id="KW-0732">Signal</keyword>
<dbReference type="Gene3D" id="2.120.10.30">
    <property type="entry name" value="TolB, C-terminal domain"/>
    <property type="match status" value="1"/>
</dbReference>
<comment type="caution">
    <text evidence="4">The sequence shown here is derived from an EMBL/GenBank/DDBJ whole genome shotgun (WGS) entry which is preliminary data.</text>
</comment>
<dbReference type="Proteomes" id="UP000297872">
    <property type="component" value="Unassembled WGS sequence"/>
</dbReference>
<accession>A0A4Y8VS64</accession>
<dbReference type="Pfam" id="PF00326">
    <property type="entry name" value="Peptidase_S9"/>
    <property type="match status" value="1"/>
</dbReference>
<evidence type="ECO:0000313" key="4">
    <source>
        <dbReference type="EMBL" id="TFH83439.1"/>
    </source>
</evidence>
<organism evidence="4 5">
    <name type="scientific">Segatella hominis</name>
    <dbReference type="NCBI Taxonomy" id="2518605"/>
    <lineage>
        <taxon>Bacteria</taxon>
        <taxon>Pseudomonadati</taxon>
        <taxon>Bacteroidota</taxon>
        <taxon>Bacteroidia</taxon>
        <taxon>Bacteroidales</taxon>
        <taxon>Prevotellaceae</taxon>
        <taxon>Segatella</taxon>
    </lineage>
</organism>
<dbReference type="OrthoDB" id="9812921at2"/>
<dbReference type="SUPFAM" id="SSF53474">
    <property type="entry name" value="alpha/beta-Hydrolases"/>
    <property type="match status" value="1"/>
</dbReference>
<gene>
    <name evidence="4" type="ORF">EXN75_03815</name>
</gene>